<dbReference type="AlphaFoldDB" id="A0A0F3NB90"/>
<reference evidence="1 2" key="1">
    <citation type="submission" date="2015-01" db="EMBL/GenBank/DDBJ databases">
        <title>Genome Sequencing of Rickettsiales.</title>
        <authorList>
            <person name="Daugherty S.C."/>
            <person name="Su Q."/>
            <person name="Abolude K."/>
            <person name="Beier-Sexton M."/>
            <person name="Carlyon J.A."/>
            <person name="Carter R."/>
            <person name="Day N.P."/>
            <person name="Dumler S.J."/>
            <person name="Dyachenko V."/>
            <person name="Godinez A."/>
            <person name="Kurtti T.J."/>
            <person name="Lichay M."/>
            <person name="Mullins K.E."/>
            <person name="Ott S."/>
            <person name="Pappas-Brown V."/>
            <person name="Paris D.H."/>
            <person name="Patel P."/>
            <person name="Richards A.L."/>
            <person name="Sadzewicz L."/>
            <person name="Sears K."/>
            <person name="Seidman D."/>
            <person name="Sengamalay N."/>
            <person name="Stenos J."/>
            <person name="Tallon L.J."/>
            <person name="Vincent G."/>
            <person name="Fraser C.M."/>
            <person name="Munderloh U."/>
            <person name="Dunning-Hotopp J.C."/>
        </authorList>
    </citation>
    <scope>NUCLEOTIDE SEQUENCE [LARGE SCALE GENOMIC DNA]</scope>
    <source>
        <strain evidence="1 2">NCH-1</strain>
    </source>
</reference>
<name>A0A0F3NB90_ANAPH</name>
<comment type="caution">
    <text evidence="1">The sequence shown here is derived from an EMBL/GenBank/DDBJ whole genome shotgun (WGS) entry which is preliminary data.</text>
</comment>
<dbReference type="PATRIC" id="fig|1359161.3.peg.1078"/>
<evidence type="ECO:0000313" key="1">
    <source>
        <dbReference type="EMBL" id="KJV65310.1"/>
    </source>
</evidence>
<organism evidence="1 2">
    <name type="scientific">Anaplasma phagocytophilum str. NCH-1</name>
    <dbReference type="NCBI Taxonomy" id="1359161"/>
    <lineage>
        <taxon>Bacteria</taxon>
        <taxon>Pseudomonadati</taxon>
        <taxon>Pseudomonadota</taxon>
        <taxon>Alphaproteobacteria</taxon>
        <taxon>Rickettsiales</taxon>
        <taxon>Anaplasmataceae</taxon>
        <taxon>Anaplasma</taxon>
        <taxon>phagocytophilum group</taxon>
    </lineage>
</organism>
<sequence length="39" mass="4697">MERREFCYIDVIPRQFSKRYVANRISAGEIIALKGFKYQ</sequence>
<protein>
    <submittedName>
        <fullName evidence="1">Uncharacterized protein</fullName>
    </submittedName>
</protein>
<evidence type="ECO:0000313" key="2">
    <source>
        <dbReference type="Proteomes" id="UP000033754"/>
    </source>
</evidence>
<accession>A0A0F3NB90</accession>
<dbReference type="Proteomes" id="UP000033754">
    <property type="component" value="Unassembled WGS sequence"/>
</dbReference>
<gene>
    <name evidence="1" type="ORF">EPHNCH_0962</name>
</gene>
<proteinExistence type="predicted"/>
<dbReference type="EMBL" id="LANT01000006">
    <property type="protein sequence ID" value="KJV65310.1"/>
    <property type="molecule type" value="Genomic_DNA"/>
</dbReference>